<accession>A0A132NLX5</accession>
<keyword evidence="1" id="KW-1133">Transmembrane helix</keyword>
<name>A0A132NLX5_9ACTN</name>
<proteinExistence type="predicted"/>
<feature type="non-terminal residue" evidence="2">
    <location>
        <position position="76"/>
    </location>
</feature>
<dbReference type="EMBL" id="JYIK01000288">
    <property type="protein sequence ID" value="KWX10762.1"/>
    <property type="molecule type" value="Genomic_DNA"/>
</dbReference>
<gene>
    <name evidence="2" type="ORF">TR74_01665</name>
</gene>
<keyword evidence="1" id="KW-0812">Transmembrane</keyword>
<keyword evidence="1" id="KW-0472">Membrane</keyword>
<evidence type="ECO:0000313" key="2">
    <source>
        <dbReference type="EMBL" id="KWX10762.1"/>
    </source>
</evidence>
<dbReference type="AlphaFoldDB" id="A0A132NLX5"/>
<sequence>MTGPLTASPAGVNALSWGGVALTLLLVAVAIAVAARQRLGLTRELVTAAARAAIQLAAVGAVLGVLFRYAGVPGSL</sequence>
<evidence type="ECO:0008006" key="4">
    <source>
        <dbReference type="Google" id="ProtNLM"/>
    </source>
</evidence>
<evidence type="ECO:0000313" key="3">
    <source>
        <dbReference type="Proteomes" id="UP000070598"/>
    </source>
</evidence>
<feature type="transmembrane region" description="Helical" evidence="1">
    <location>
        <begin position="14"/>
        <end position="36"/>
    </location>
</feature>
<protein>
    <recommendedName>
        <fullName evidence="4">ABC transporter permease</fullName>
    </recommendedName>
</protein>
<comment type="caution">
    <text evidence="2">The sequence shown here is derived from an EMBL/GenBank/DDBJ whole genome shotgun (WGS) entry which is preliminary data.</text>
</comment>
<reference evidence="3" key="1">
    <citation type="submission" date="2015-02" db="EMBL/GenBank/DDBJ databases">
        <title>Physiological reanalysis, assessment of diazotrophy, and genome sequences of multiple isolates of Streptomyces thermoautotrophicus.</title>
        <authorList>
            <person name="MacKellar D.C."/>
            <person name="Lieber L."/>
            <person name="Norman J."/>
            <person name="Bolger A."/>
            <person name="Tobin C."/>
            <person name="Murray J.W."/>
            <person name="Friesen M."/>
            <person name="Prell J."/>
        </authorList>
    </citation>
    <scope>NUCLEOTIDE SEQUENCE [LARGE SCALE GENOMIC DNA]</scope>
    <source>
        <strain evidence="3">UBT1</strain>
    </source>
</reference>
<dbReference type="Pfam" id="PF03649">
    <property type="entry name" value="UPF0014"/>
    <property type="match status" value="1"/>
</dbReference>
<evidence type="ECO:0000256" key="1">
    <source>
        <dbReference type="SAM" id="Phobius"/>
    </source>
</evidence>
<dbReference type="Proteomes" id="UP000070598">
    <property type="component" value="Unassembled WGS sequence"/>
</dbReference>
<organism evidence="2 3">
    <name type="scientific">Carbonactinospora thermoautotrophica</name>
    <dbReference type="NCBI Taxonomy" id="1469144"/>
    <lineage>
        <taxon>Bacteria</taxon>
        <taxon>Bacillati</taxon>
        <taxon>Actinomycetota</taxon>
        <taxon>Actinomycetes</taxon>
        <taxon>Kitasatosporales</taxon>
        <taxon>Carbonactinosporaceae</taxon>
        <taxon>Carbonactinospora</taxon>
    </lineage>
</organism>
<dbReference type="InterPro" id="IPR005226">
    <property type="entry name" value="UPF0014_fam"/>
</dbReference>
<feature type="transmembrane region" description="Helical" evidence="1">
    <location>
        <begin position="48"/>
        <end position="70"/>
    </location>
</feature>
<dbReference type="RefSeq" id="WP_198532523.1">
    <property type="nucleotide sequence ID" value="NZ_JYIK01000288.1"/>
</dbReference>